<organism evidence="6 7">
    <name type="scientific">Oceaniferula marina</name>
    <dbReference type="NCBI Taxonomy" id="2748318"/>
    <lineage>
        <taxon>Bacteria</taxon>
        <taxon>Pseudomonadati</taxon>
        <taxon>Verrucomicrobiota</taxon>
        <taxon>Verrucomicrobiia</taxon>
        <taxon>Verrucomicrobiales</taxon>
        <taxon>Verrucomicrobiaceae</taxon>
        <taxon>Oceaniferula</taxon>
    </lineage>
</organism>
<dbReference type="InterPro" id="IPR050738">
    <property type="entry name" value="Sulfatase"/>
</dbReference>
<feature type="domain" description="Sulfatase N-terminal" evidence="5">
    <location>
        <begin position="7"/>
        <end position="327"/>
    </location>
</feature>
<proteinExistence type="inferred from homology"/>
<evidence type="ECO:0000256" key="4">
    <source>
        <dbReference type="ARBA" id="ARBA00022837"/>
    </source>
</evidence>
<evidence type="ECO:0000256" key="2">
    <source>
        <dbReference type="ARBA" id="ARBA00022723"/>
    </source>
</evidence>
<protein>
    <submittedName>
        <fullName evidence="6">Sulfatase-like hydrolase/transferase</fullName>
    </submittedName>
</protein>
<dbReference type="PROSITE" id="PS00149">
    <property type="entry name" value="SULFATASE_2"/>
    <property type="match status" value="1"/>
</dbReference>
<evidence type="ECO:0000256" key="3">
    <source>
        <dbReference type="ARBA" id="ARBA00022801"/>
    </source>
</evidence>
<dbReference type="PROSITE" id="PS00523">
    <property type="entry name" value="SULFATASE_1"/>
    <property type="match status" value="1"/>
</dbReference>
<keyword evidence="6" id="KW-0808">Transferase</keyword>
<accession>A0A851GGP0</accession>
<evidence type="ECO:0000313" key="6">
    <source>
        <dbReference type="EMBL" id="NWK54307.1"/>
    </source>
</evidence>
<comment type="caution">
    <text evidence="6">The sequence shown here is derived from an EMBL/GenBank/DDBJ whole genome shotgun (WGS) entry which is preliminary data.</text>
</comment>
<keyword evidence="2" id="KW-0479">Metal-binding</keyword>
<dbReference type="Gene3D" id="3.40.720.10">
    <property type="entry name" value="Alkaline Phosphatase, subunit A"/>
    <property type="match status" value="1"/>
</dbReference>
<name>A0A851GGP0_9BACT</name>
<comment type="similarity">
    <text evidence="1">Belongs to the sulfatase family.</text>
</comment>
<dbReference type="GO" id="GO:0016740">
    <property type="term" value="F:transferase activity"/>
    <property type="evidence" value="ECO:0007669"/>
    <property type="project" value="UniProtKB-KW"/>
</dbReference>
<dbReference type="InterPro" id="IPR017850">
    <property type="entry name" value="Alkaline_phosphatase_core_sf"/>
</dbReference>
<gene>
    <name evidence="6" type="ORF">HW115_01695</name>
</gene>
<dbReference type="GO" id="GO:0004065">
    <property type="term" value="F:arylsulfatase activity"/>
    <property type="evidence" value="ECO:0007669"/>
    <property type="project" value="TreeGrafter"/>
</dbReference>
<dbReference type="PANTHER" id="PTHR42693">
    <property type="entry name" value="ARYLSULFATASE FAMILY MEMBER"/>
    <property type="match status" value="1"/>
</dbReference>
<dbReference type="InterPro" id="IPR000917">
    <property type="entry name" value="Sulfatase_N"/>
</dbReference>
<dbReference type="EMBL" id="JACBAZ010000001">
    <property type="protein sequence ID" value="NWK54307.1"/>
    <property type="molecule type" value="Genomic_DNA"/>
</dbReference>
<dbReference type="SUPFAM" id="SSF53649">
    <property type="entry name" value="Alkaline phosphatase-like"/>
    <property type="match status" value="1"/>
</dbReference>
<dbReference type="Pfam" id="PF00884">
    <property type="entry name" value="Sulfatase"/>
    <property type="match status" value="1"/>
</dbReference>
<keyword evidence="3 6" id="KW-0378">Hydrolase</keyword>
<reference evidence="6 7" key="1">
    <citation type="submission" date="2020-07" db="EMBL/GenBank/DDBJ databases">
        <title>Roseicoccus Jingziensis gen. nov., sp. nov., isolated from coastal seawater.</title>
        <authorList>
            <person name="Feng X."/>
        </authorList>
    </citation>
    <scope>NUCLEOTIDE SEQUENCE [LARGE SCALE GENOMIC DNA]</scope>
    <source>
        <strain evidence="6 7">N1E253</strain>
    </source>
</reference>
<keyword evidence="7" id="KW-1185">Reference proteome</keyword>
<dbReference type="AlphaFoldDB" id="A0A851GGP0"/>
<dbReference type="Proteomes" id="UP000557872">
    <property type="component" value="Unassembled WGS sequence"/>
</dbReference>
<dbReference type="PANTHER" id="PTHR42693:SF53">
    <property type="entry name" value="ENDO-4-O-SULFATASE"/>
    <property type="match status" value="1"/>
</dbReference>
<evidence type="ECO:0000313" key="7">
    <source>
        <dbReference type="Proteomes" id="UP000557872"/>
    </source>
</evidence>
<sequence>MGHAGQPNIILVMADDVSPEMFGCYGSQDAKTPNLDRMASQGVMFKSAWGSALCCPARAQIMTGCYATQTGFWSNGFSIPQSDGSNNLFRHYSSFGKLMQDAGYTTAVAGKWHIGGAEPPHAKHVGFDEYCLWEGPKELSRLPDSPTHRGAWEDESTPSRYWHPCVVQNGRLVPTKKDDYGPDVFTDFLCDFMERSVKSGKPFLAYYPMVAPHGTRKGSPSTPKYGERGYLGGNKENNRSHFRALNDYIDVLVGRLEEKAKALGVMDNTVIIFCSDNGTASIAKSRGTERGCRIPLIVYGSGIKKRGASDEIADLSDILPSLVDFAGKKLPESMPIDGKSLKPFLTGESTKHREYIFACIGSTRLVRSRTHLLEVVNPILGIAEGRFYYCANKHDGRGYKRIDSDPEHRQVRRQFSQILDKYPGLTKQHPYFQTKKGKRFLELYTKPKAVQKHLHNHKDYQFYDEI</sequence>
<evidence type="ECO:0000259" key="5">
    <source>
        <dbReference type="Pfam" id="PF00884"/>
    </source>
</evidence>
<dbReference type="GO" id="GO:0046872">
    <property type="term" value="F:metal ion binding"/>
    <property type="evidence" value="ECO:0007669"/>
    <property type="project" value="UniProtKB-KW"/>
</dbReference>
<dbReference type="InterPro" id="IPR024607">
    <property type="entry name" value="Sulfatase_CS"/>
</dbReference>
<evidence type="ECO:0000256" key="1">
    <source>
        <dbReference type="ARBA" id="ARBA00008779"/>
    </source>
</evidence>
<keyword evidence="4" id="KW-0106">Calcium</keyword>